<evidence type="ECO:0000259" key="2">
    <source>
        <dbReference type="Pfam" id="PF14501"/>
    </source>
</evidence>
<evidence type="ECO:0000313" key="4">
    <source>
        <dbReference type="Proteomes" id="UP000306509"/>
    </source>
</evidence>
<gene>
    <name evidence="3" type="ORF">DSM106044_03747</name>
</gene>
<feature type="transmembrane region" description="Helical" evidence="1">
    <location>
        <begin position="135"/>
        <end position="153"/>
    </location>
</feature>
<name>A0A4U8Q415_9FIRM</name>
<dbReference type="EMBL" id="QGQD01000069">
    <property type="protein sequence ID" value="TLC99544.1"/>
    <property type="molecule type" value="Genomic_DNA"/>
</dbReference>
<dbReference type="CDD" id="cd16935">
    <property type="entry name" value="HATPase_AgrC-ComD-like"/>
    <property type="match status" value="1"/>
</dbReference>
<feature type="transmembrane region" description="Helical" evidence="1">
    <location>
        <begin position="93"/>
        <end position="115"/>
    </location>
</feature>
<feature type="domain" description="Sensor histidine kinase NatK-like C-terminal" evidence="2">
    <location>
        <begin position="332"/>
        <end position="435"/>
    </location>
</feature>
<keyword evidence="4" id="KW-1185">Reference proteome</keyword>
<organism evidence="3 4">
    <name type="scientific">Robinsoniella peoriensis</name>
    <dbReference type="NCBI Taxonomy" id="180332"/>
    <lineage>
        <taxon>Bacteria</taxon>
        <taxon>Bacillati</taxon>
        <taxon>Bacillota</taxon>
        <taxon>Clostridia</taxon>
        <taxon>Lachnospirales</taxon>
        <taxon>Lachnospiraceae</taxon>
        <taxon>Robinsoniella</taxon>
    </lineage>
</organism>
<feature type="transmembrane region" description="Helical" evidence="1">
    <location>
        <begin position="34"/>
        <end position="52"/>
    </location>
</feature>
<proteinExistence type="predicted"/>
<dbReference type="RefSeq" id="WP_138003364.1">
    <property type="nucleotide sequence ID" value="NZ_QGQD01000069.1"/>
</dbReference>
<keyword evidence="1" id="KW-0812">Transmembrane</keyword>
<evidence type="ECO:0000256" key="1">
    <source>
        <dbReference type="SAM" id="Phobius"/>
    </source>
</evidence>
<keyword evidence="1" id="KW-1133">Transmembrane helix</keyword>
<dbReference type="Proteomes" id="UP000306509">
    <property type="component" value="Unassembled WGS sequence"/>
</dbReference>
<dbReference type="Gene3D" id="3.30.565.10">
    <property type="entry name" value="Histidine kinase-like ATPase, C-terminal domain"/>
    <property type="match status" value="1"/>
</dbReference>
<dbReference type="InterPro" id="IPR032834">
    <property type="entry name" value="NatK-like_C"/>
</dbReference>
<keyword evidence="1" id="KW-0472">Membrane</keyword>
<feature type="transmembrane region" description="Helical" evidence="1">
    <location>
        <begin position="64"/>
        <end position="86"/>
    </location>
</feature>
<protein>
    <recommendedName>
        <fullName evidence="2">Sensor histidine kinase NatK-like C-terminal domain-containing protein</fullName>
    </recommendedName>
</protein>
<dbReference type="SUPFAM" id="SSF55874">
    <property type="entry name" value="ATPase domain of HSP90 chaperone/DNA topoisomerase II/histidine kinase"/>
    <property type="match status" value="1"/>
</dbReference>
<evidence type="ECO:0000313" key="3">
    <source>
        <dbReference type="EMBL" id="TLC99544.1"/>
    </source>
</evidence>
<dbReference type="Pfam" id="PF14501">
    <property type="entry name" value="HATPase_c_5"/>
    <property type="match status" value="1"/>
</dbReference>
<feature type="transmembrane region" description="Helical" evidence="1">
    <location>
        <begin position="199"/>
        <end position="220"/>
    </location>
</feature>
<dbReference type="STRING" id="180332.GCA_000797495_01553"/>
<reference evidence="3 4" key="1">
    <citation type="journal article" date="2019" name="Anaerobe">
        <title>Detection of Robinsoniella peoriensis in multiple bone samples of a trauma patient.</title>
        <authorList>
            <person name="Schrottner P."/>
            <person name="Hartwich K."/>
            <person name="Bunk B."/>
            <person name="Schober I."/>
            <person name="Helbig S."/>
            <person name="Rudolph W.W."/>
            <person name="Gunzer F."/>
        </authorList>
    </citation>
    <scope>NUCLEOTIDE SEQUENCE [LARGE SCALE GENOMIC DNA]</scope>
    <source>
        <strain evidence="3 4">DSM 106044</strain>
    </source>
</reference>
<feature type="transmembrane region" description="Helical" evidence="1">
    <location>
        <begin position="165"/>
        <end position="187"/>
    </location>
</feature>
<dbReference type="InterPro" id="IPR036890">
    <property type="entry name" value="HATPase_C_sf"/>
</dbReference>
<sequence length="440" mass="50894">MIYDFFENLCIQFPFQLLISEGIFLLDVPRRKRFVPRLVICLALQIILGVLWESALTYLLPQSLFQYVLLYFGYALLTMIPILGSFDIGIQELIFILAGGYATEHMTFALSRIVLHLIRVRYQLYGSLLHLLVTRYLIYVFGAAAVYLLIIRTKKKENKLRDSDFRIAVLGFIIMVFAIGFSVYWSYPKEYIGTRIGDIICPAYSFLCCVLVLLMEYYVLRENSLKHEQEMMEQLLQISTAQQKSSKEAIDIINMKCHDLKHQMKALAKIEDDSSRTEYLQEIRDAVSIYDATYHTGCSALDYVLREKTLIFNERQIEFSCMVEGKMISYMTSADVYALLGNALDNALERVMKEKRGERIISFQIKHHNDMMLIHLENRCSSSLSFENGMPVTEKKDKTRHGFGVKSMTYIVDKYHGDIVMSVRDGKFNLDILLPSLAEE</sequence>
<accession>A0A4U8Q415</accession>
<dbReference type="AlphaFoldDB" id="A0A4U8Q415"/>
<comment type="caution">
    <text evidence="3">The sequence shown here is derived from an EMBL/GenBank/DDBJ whole genome shotgun (WGS) entry which is preliminary data.</text>
</comment>